<dbReference type="EMBL" id="HG992985">
    <property type="protein sequence ID" value="CAE7204980.1"/>
    <property type="molecule type" value="Genomic_DNA"/>
</dbReference>
<dbReference type="SUPFAM" id="SSF56112">
    <property type="entry name" value="Protein kinase-like (PK-like)"/>
    <property type="match status" value="1"/>
</dbReference>
<dbReference type="GO" id="GO:0005524">
    <property type="term" value="F:ATP binding"/>
    <property type="evidence" value="ECO:0007669"/>
    <property type="project" value="InterPro"/>
</dbReference>
<accession>A0A6S6WKR1</accession>
<keyword evidence="1" id="KW-0418">Kinase</keyword>
<evidence type="ECO:0000313" key="2">
    <source>
        <dbReference type="Proteomes" id="UP000472372"/>
    </source>
</evidence>
<sequence length="280" mass="31365">MVAWGTTGLVCLDAAAQTVIKIPHDDDNSCKVQVEKSIYKRFDQQGAHARVLRYYGPYKSGIRLELAPNWNLSSYLRKHPEIGIEQRLRWACQVTDALCFVHNANVIHGNLTLNNVFLTKDLDVKLAEFGGSSLDGSQLLVSVHASHRYPGPLLPTNADIFALGSVYYTIMTGKMPYHDLPEEAIRALFKQGKFPDTGAIGPLGSIIKRCWQGEYKSAAQVHEEINGINLIVIHEFILKIDRFQPGQVGIHSWRNNCPPGIHICPTRRNRNCHDYPPIAT</sequence>
<dbReference type="PANTHER" id="PTHR44329">
    <property type="entry name" value="SERINE/THREONINE-PROTEIN KINASE TNNI3K-RELATED"/>
    <property type="match status" value="1"/>
</dbReference>
<keyword evidence="1" id="KW-0808">Transferase</keyword>
<reference evidence="1" key="1">
    <citation type="submission" date="2021-02" db="EMBL/GenBank/DDBJ databases">
        <authorList>
            <person name="Syme A R."/>
            <person name="Syme A R."/>
            <person name="Moolhuijzen P."/>
        </authorList>
    </citation>
    <scope>NUCLEOTIDE SEQUENCE</scope>
    <source>
        <strain evidence="1">W1-1</strain>
    </source>
</reference>
<dbReference type="InterPro" id="IPR011009">
    <property type="entry name" value="Kinase-like_dom_sf"/>
</dbReference>
<name>A0A6S6WKR1_9PLEO</name>
<dbReference type="InterPro" id="IPR000719">
    <property type="entry name" value="Prot_kinase_dom"/>
</dbReference>
<organism evidence="1 2">
    <name type="scientific">Pyrenophora teres f. teres</name>
    <dbReference type="NCBI Taxonomy" id="97479"/>
    <lineage>
        <taxon>Eukaryota</taxon>
        <taxon>Fungi</taxon>
        <taxon>Dikarya</taxon>
        <taxon>Ascomycota</taxon>
        <taxon>Pezizomycotina</taxon>
        <taxon>Dothideomycetes</taxon>
        <taxon>Pleosporomycetidae</taxon>
        <taxon>Pleosporales</taxon>
        <taxon>Pleosporineae</taxon>
        <taxon>Pleosporaceae</taxon>
        <taxon>Pyrenophora</taxon>
    </lineage>
</organism>
<dbReference type="InterPro" id="IPR051681">
    <property type="entry name" value="Ser/Thr_Kinases-Pseudokinases"/>
</dbReference>
<evidence type="ECO:0000313" key="1">
    <source>
        <dbReference type="EMBL" id="CAE7204980.1"/>
    </source>
</evidence>
<dbReference type="AlphaFoldDB" id="A0A6S6WKR1"/>
<gene>
    <name evidence="1" type="ORF">PTTW11_09199</name>
</gene>
<dbReference type="Pfam" id="PF07714">
    <property type="entry name" value="PK_Tyr_Ser-Thr"/>
    <property type="match status" value="1"/>
</dbReference>
<protein>
    <submittedName>
        <fullName evidence="1">Protein kinase</fullName>
    </submittedName>
</protein>
<dbReference type="GO" id="GO:0004674">
    <property type="term" value="F:protein serine/threonine kinase activity"/>
    <property type="evidence" value="ECO:0007669"/>
    <property type="project" value="TreeGrafter"/>
</dbReference>
<dbReference type="Gene3D" id="1.10.510.10">
    <property type="entry name" value="Transferase(Phosphotransferase) domain 1"/>
    <property type="match status" value="1"/>
</dbReference>
<dbReference type="PROSITE" id="PS50011">
    <property type="entry name" value="PROTEIN_KINASE_DOM"/>
    <property type="match status" value="1"/>
</dbReference>
<proteinExistence type="predicted"/>
<dbReference type="Proteomes" id="UP000472372">
    <property type="component" value="Chromosome 9"/>
</dbReference>
<dbReference type="InterPro" id="IPR001245">
    <property type="entry name" value="Ser-Thr/Tyr_kinase_cat_dom"/>
</dbReference>